<evidence type="ECO:0000256" key="8">
    <source>
        <dbReference type="ARBA" id="ARBA00023065"/>
    </source>
</evidence>
<dbReference type="Pfam" id="PF00430">
    <property type="entry name" value="ATP-synt_B"/>
    <property type="match status" value="1"/>
</dbReference>
<dbReference type="InterPro" id="IPR028987">
    <property type="entry name" value="ATP_synth_B-like_membr_sf"/>
</dbReference>
<dbReference type="GO" id="GO:0012505">
    <property type="term" value="C:endomembrane system"/>
    <property type="evidence" value="ECO:0007669"/>
    <property type="project" value="UniProtKB-SubCell"/>
</dbReference>
<dbReference type="PANTHER" id="PTHR33445">
    <property type="entry name" value="ATP SYNTHASE SUBUNIT B', CHLOROPLASTIC"/>
    <property type="match status" value="1"/>
</dbReference>
<comment type="subcellular location">
    <subcellularLocation>
        <location evidence="13">Cell membrane</location>
        <topology evidence="13">Single-pass membrane protein</topology>
    </subcellularLocation>
    <subcellularLocation>
        <location evidence="12">Endomembrane system</location>
        <topology evidence="12">Single-pass membrane protein</topology>
    </subcellularLocation>
</comment>
<evidence type="ECO:0000256" key="12">
    <source>
        <dbReference type="ARBA" id="ARBA00037847"/>
    </source>
</evidence>
<dbReference type="GO" id="GO:0046961">
    <property type="term" value="F:proton-transporting ATPase activity, rotational mechanism"/>
    <property type="evidence" value="ECO:0007669"/>
    <property type="project" value="TreeGrafter"/>
</dbReference>
<keyword evidence="2 13" id="KW-0813">Transport</keyword>
<protein>
    <recommendedName>
        <fullName evidence="13">ATP synthase subunit b</fullName>
    </recommendedName>
    <alternativeName>
        <fullName evidence="13">ATP synthase F(0) sector subunit b</fullName>
    </alternativeName>
    <alternativeName>
        <fullName evidence="13">ATPase subunit I</fullName>
    </alternativeName>
    <alternativeName>
        <fullName evidence="13">F-type ATPase subunit b</fullName>
        <shortName evidence="13">F-ATPase subunit b</shortName>
    </alternativeName>
</protein>
<dbReference type="Gene3D" id="6.10.250.1580">
    <property type="match status" value="1"/>
</dbReference>
<evidence type="ECO:0000256" key="3">
    <source>
        <dbReference type="ARBA" id="ARBA00022475"/>
    </source>
</evidence>
<dbReference type="GO" id="GO:0045259">
    <property type="term" value="C:proton-transporting ATP synthase complex"/>
    <property type="evidence" value="ECO:0007669"/>
    <property type="project" value="UniProtKB-KW"/>
</dbReference>
<evidence type="ECO:0000256" key="6">
    <source>
        <dbReference type="ARBA" id="ARBA00022781"/>
    </source>
</evidence>
<dbReference type="OrthoDB" id="282095at2"/>
<evidence type="ECO:0000256" key="2">
    <source>
        <dbReference type="ARBA" id="ARBA00022448"/>
    </source>
</evidence>
<dbReference type="InterPro" id="IPR002146">
    <property type="entry name" value="ATP_synth_b/b'su_bac/chlpt"/>
</dbReference>
<comment type="subunit">
    <text evidence="13">F-type ATPases have 2 components, F(1) - the catalytic core - and F(0) - the membrane proton channel. F(1) has five subunits: alpha(3), beta(3), gamma(1), delta(1), epsilon(1). F(0) has three main subunits: a(1), b(2) and c(10-14). The alpha and beta chains form an alternating ring which encloses part of the gamma chain. F(1) is attached to F(0) by a central stalk formed by the gamma and epsilon chains, while a peripheral stalk is formed by the delta and b chains.</text>
</comment>
<organism evidence="15 16">
    <name type="scientific">Bombilactobacillus mellifer</name>
    <dbReference type="NCBI Taxonomy" id="1218492"/>
    <lineage>
        <taxon>Bacteria</taxon>
        <taxon>Bacillati</taxon>
        <taxon>Bacillota</taxon>
        <taxon>Bacilli</taxon>
        <taxon>Lactobacillales</taxon>
        <taxon>Lactobacillaceae</taxon>
        <taxon>Bombilactobacillus</taxon>
    </lineage>
</organism>
<dbReference type="Proteomes" id="UP000033558">
    <property type="component" value="Unassembled WGS sequence"/>
</dbReference>
<evidence type="ECO:0000256" key="7">
    <source>
        <dbReference type="ARBA" id="ARBA00022989"/>
    </source>
</evidence>
<evidence type="ECO:0000256" key="11">
    <source>
        <dbReference type="ARBA" id="ARBA00025198"/>
    </source>
</evidence>
<sequence>MQTTLWLAAESSSLGDTLFVLISFIILTLLVKHFAWGPITQMMDKRVKKITDDLDYADNERQEAESLKQQRMTALQDSKAEAVKIVADAKQSGKDQRQSIVDQAHSEAQEINQQALADARQAKEDAMKSVQSDVAQISVDIASRIIGRELSVTDQKDLVDSYIKELKTSNETK</sequence>
<evidence type="ECO:0000256" key="4">
    <source>
        <dbReference type="ARBA" id="ARBA00022547"/>
    </source>
</evidence>
<dbReference type="RefSeq" id="WP_046316727.1">
    <property type="nucleotide sequence ID" value="NZ_JAMBJK010000001.1"/>
</dbReference>
<dbReference type="NCBIfam" id="TIGR01144">
    <property type="entry name" value="ATP_synt_b"/>
    <property type="match status" value="1"/>
</dbReference>
<keyword evidence="5 13" id="KW-0812">Transmembrane</keyword>
<dbReference type="HOGENOM" id="CLU_079215_4_2_9"/>
<proteinExistence type="inferred from homology"/>
<evidence type="ECO:0000256" key="1">
    <source>
        <dbReference type="ARBA" id="ARBA00005513"/>
    </source>
</evidence>
<evidence type="ECO:0000256" key="5">
    <source>
        <dbReference type="ARBA" id="ARBA00022692"/>
    </source>
</evidence>
<keyword evidence="9 13" id="KW-0472">Membrane</keyword>
<dbReference type="InterPro" id="IPR005864">
    <property type="entry name" value="ATP_synth_F0_bsu_bac"/>
</dbReference>
<dbReference type="AlphaFoldDB" id="A0A0F4LTM3"/>
<dbReference type="CDD" id="cd06503">
    <property type="entry name" value="ATP-synt_Fo_b"/>
    <property type="match status" value="1"/>
</dbReference>
<keyword evidence="3 13" id="KW-1003">Cell membrane</keyword>
<comment type="function">
    <text evidence="11 13">F(1)F(0) ATP synthase produces ATP from ADP in the presence of a proton or sodium gradient. F-type ATPases consist of two structural domains, F(1) containing the extramembraneous catalytic core and F(0) containing the membrane proton channel, linked together by a central stalk and a peripheral stalk. During catalysis, ATP synthesis in the catalytic domain of F(1) is coupled via a rotary mechanism of the central stalk subunits to proton translocation.</text>
</comment>
<keyword evidence="6 13" id="KW-0375">Hydrogen ion transport</keyword>
<evidence type="ECO:0000256" key="13">
    <source>
        <dbReference type="HAMAP-Rule" id="MF_01398"/>
    </source>
</evidence>
<dbReference type="PANTHER" id="PTHR33445:SF1">
    <property type="entry name" value="ATP SYNTHASE SUBUNIT B"/>
    <property type="match status" value="1"/>
</dbReference>
<evidence type="ECO:0000313" key="16">
    <source>
        <dbReference type="Proteomes" id="UP000033558"/>
    </source>
</evidence>
<dbReference type="STRING" id="1218492.JG30_10030"/>
<keyword evidence="4 13" id="KW-0138">CF(0)</keyword>
<dbReference type="SUPFAM" id="SSF81573">
    <property type="entry name" value="F1F0 ATP synthase subunit B, membrane domain"/>
    <property type="match status" value="1"/>
</dbReference>
<dbReference type="GO" id="GO:0005886">
    <property type="term" value="C:plasma membrane"/>
    <property type="evidence" value="ECO:0007669"/>
    <property type="project" value="UniProtKB-SubCell"/>
</dbReference>
<evidence type="ECO:0000256" key="9">
    <source>
        <dbReference type="ARBA" id="ARBA00023136"/>
    </source>
</evidence>
<keyword evidence="7 13" id="KW-1133">Transmembrane helix</keyword>
<name>A0A0F4LTM3_9LACO</name>
<dbReference type="GO" id="GO:0046933">
    <property type="term" value="F:proton-transporting ATP synthase activity, rotational mechanism"/>
    <property type="evidence" value="ECO:0007669"/>
    <property type="project" value="UniProtKB-UniRule"/>
</dbReference>
<dbReference type="PATRIC" id="fig|1218492.5.peg.1144"/>
<comment type="function">
    <text evidence="13">Component of the F(0) channel, it forms part of the peripheral stalk, linking F(1) to F(0).</text>
</comment>
<comment type="caution">
    <text evidence="15">The sequence shown here is derived from an EMBL/GenBank/DDBJ whole genome shotgun (WGS) entry which is preliminary data.</text>
</comment>
<dbReference type="HAMAP" id="MF_01398">
    <property type="entry name" value="ATP_synth_b_bprime"/>
    <property type="match status" value="1"/>
</dbReference>
<evidence type="ECO:0000313" key="15">
    <source>
        <dbReference type="EMBL" id="KJY61945.1"/>
    </source>
</evidence>
<dbReference type="InterPro" id="IPR050059">
    <property type="entry name" value="ATP_synthase_B_chain"/>
</dbReference>
<feature type="transmembrane region" description="Helical" evidence="13">
    <location>
        <begin position="20"/>
        <end position="39"/>
    </location>
</feature>
<evidence type="ECO:0000256" key="14">
    <source>
        <dbReference type="RuleBase" id="RU003848"/>
    </source>
</evidence>
<gene>
    <name evidence="13 15" type="primary">atpF</name>
    <name evidence="15" type="ORF">JG30_10030</name>
</gene>
<comment type="similarity">
    <text evidence="1 13 14">Belongs to the ATPase B chain family.</text>
</comment>
<keyword evidence="8 13" id="KW-0406">Ion transport</keyword>
<keyword evidence="16" id="KW-1185">Reference proteome</keyword>
<evidence type="ECO:0000256" key="10">
    <source>
        <dbReference type="ARBA" id="ARBA00023310"/>
    </source>
</evidence>
<dbReference type="EMBL" id="JXJQ01000008">
    <property type="protein sequence ID" value="KJY61945.1"/>
    <property type="molecule type" value="Genomic_DNA"/>
</dbReference>
<reference evidence="15 16" key="1">
    <citation type="submission" date="2015-01" db="EMBL/GenBank/DDBJ databases">
        <title>Comparative genomics of the lactic acid bacteria isolated from the honey bee gut.</title>
        <authorList>
            <person name="Ellegaard K.M."/>
            <person name="Tamarit D."/>
            <person name="Javelind E."/>
            <person name="Olofsson T."/>
            <person name="Andersson S.G."/>
            <person name="Vasquez A."/>
        </authorList>
    </citation>
    <scope>NUCLEOTIDE SEQUENCE [LARGE SCALE GENOMIC DNA]</scope>
    <source>
        <strain evidence="15 16">Bin4</strain>
    </source>
</reference>
<accession>A0A0F4LTM3</accession>
<keyword evidence="10 13" id="KW-0066">ATP synthesis</keyword>